<dbReference type="GO" id="GO:0010133">
    <property type="term" value="P:L-proline catabolic process to L-glutamate"/>
    <property type="evidence" value="ECO:0007669"/>
    <property type="project" value="TreeGrafter"/>
</dbReference>
<comment type="cofactor">
    <cofactor evidence="5">
        <name>FAD</name>
        <dbReference type="ChEBI" id="CHEBI:57692"/>
    </cofactor>
</comment>
<dbReference type="GO" id="GO:0071949">
    <property type="term" value="F:FAD binding"/>
    <property type="evidence" value="ECO:0007669"/>
    <property type="project" value="TreeGrafter"/>
</dbReference>
<evidence type="ECO:0000256" key="5">
    <source>
        <dbReference type="RuleBase" id="RU364054"/>
    </source>
</evidence>
<protein>
    <recommendedName>
        <fullName evidence="2 5">Proline dehydrogenase</fullName>
        <ecNumber evidence="2 5">1.5.5.2</ecNumber>
    </recommendedName>
</protein>
<dbReference type="Pfam" id="PF01619">
    <property type="entry name" value="Pro_dh"/>
    <property type="match status" value="1"/>
</dbReference>
<keyword evidence="5" id="KW-0274">FAD</keyword>
<keyword evidence="4 5" id="KW-0642">Proline metabolism</keyword>
<proteinExistence type="inferred from homology"/>
<reference evidence="7 8" key="1">
    <citation type="submission" date="2024-01" db="EMBL/GenBank/DDBJ databases">
        <title>A draft genome for a cacao thread blight-causing isolate of Paramarasmius palmivorus.</title>
        <authorList>
            <person name="Baruah I.K."/>
            <person name="Bukari Y."/>
            <person name="Amoako-Attah I."/>
            <person name="Meinhardt L.W."/>
            <person name="Bailey B.A."/>
            <person name="Cohen S.P."/>
        </authorList>
    </citation>
    <scope>NUCLEOTIDE SEQUENCE [LARGE SCALE GENOMIC DNA]</scope>
    <source>
        <strain evidence="7 8">GH-12</strain>
    </source>
</reference>
<dbReference type="PANTHER" id="PTHR13914">
    <property type="entry name" value="PROLINE OXIDASE"/>
    <property type="match status" value="1"/>
</dbReference>
<dbReference type="InterPro" id="IPR002872">
    <property type="entry name" value="Proline_DH_dom"/>
</dbReference>
<dbReference type="Gene3D" id="3.20.20.220">
    <property type="match status" value="1"/>
</dbReference>
<name>A0AAW0CAA7_9AGAR</name>
<dbReference type="InterPro" id="IPR015659">
    <property type="entry name" value="Proline_oxidase"/>
</dbReference>
<comment type="function">
    <text evidence="5">Converts proline to delta-1-pyrroline-5-carboxylate.</text>
</comment>
<keyword evidence="5" id="KW-0285">Flavoprotein</keyword>
<comment type="similarity">
    <text evidence="1 5">Belongs to the proline oxidase family.</text>
</comment>
<dbReference type="SUPFAM" id="SSF51730">
    <property type="entry name" value="FAD-linked oxidoreductase"/>
    <property type="match status" value="1"/>
</dbReference>
<evidence type="ECO:0000313" key="7">
    <source>
        <dbReference type="EMBL" id="KAK7034780.1"/>
    </source>
</evidence>
<dbReference type="GO" id="GO:0005739">
    <property type="term" value="C:mitochondrion"/>
    <property type="evidence" value="ECO:0007669"/>
    <property type="project" value="TreeGrafter"/>
</dbReference>
<gene>
    <name evidence="7" type="ORF">VNI00_012187</name>
</gene>
<comment type="catalytic activity">
    <reaction evidence="5">
        <text>L-proline + a quinone = (S)-1-pyrroline-5-carboxylate + a quinol + H(+)</text>
        <dbReference type="Rhea" id="RHEA:23784"/>
        <dbReference type="ChEBI" id="CHEBI:15378"/>
        <dbReference type="ChEBI" id="CHEBI:17388"/>
        <dbReference type="ChEBI" id="CHEBI:24646"/>
        <dbReference type="ChEBI" id="CHEBI:60039"/>
        <dbReference type="ChEBI" id="CHEBI:132124"/>
        <dbReference type="EC" id="1.5.5.2"/>
    </reaction>
</comment>
<accession>A0AAW0CAA7</accession>
<dbReference type="AlphaFoldDB" id="A0AAW0CAA7"/>
<evidence type="ECO:0000256" key="4">
    <source>
        <dbReference type="ARBA" id="ARBA00023062"/>
    </source>
</evidence>
<evidence type="ECO:0000313" key="8">
    <source>
        <dbReference type="Proteomes" id="UP001383192"/>
    </source>
</evidence>
<evidence type="ECO:0000259" key="6">
    <source>
        <dbReference type="Pfam" id="PF01619"/>
    </source>
</evidence>
<evidence type="ECO:0000256" key="2">
    <source>
        <dbReference type="ARBA" id="ARBA00012695"/>
    </source>
</evidence>
<dbReference type="PANTHER" id="PTHR13914:SF0">
    <property type="entry name" value="PROLINE DEHYDROGENASE 1, MITOCHONDRIAL"/>
    <property type="match status" value="1"/>
</dbReference>
<feature type="domain" description="Proline dehydrogenase" evidence="6">
    <location>
        <begin position="167"/>
        <end position="402"/>
    </location>
</feature>
<keyword evidence="3 5" id="KW-0560">Oxidoreductase</keyword>
<dbReference type="Proteomes" id="UP001383192">
    <property type="component" value="Unassembled WGS sequence"/>
</dbReference>
<sequence length="418" mass="46683">MLRLARPLQLRIYSSHSARRWASTSATSSASPRPRWRAPALLLLGLGGGATYTFSRPIRADDEGGLQSQTTMTTASLGSLIRTYVVYSMCSVPALVDMAPSLLHFFTSIPVIKNVTEAVVRVTFFDQFVGGDTAQETVPLLRALRQVNKGALFAYSIEVDEHEATAHSAEEEERSGAQTNYVAADFEDEILRGAQTGRRTWVAVKMTALLPDAHTLLIHEPRYPVPFPGCPRASDLEVLYDKRQRIPEPLTNEDIEDLRELHSDLRRICTRASERGVKIILDAEYSWYQPAIDALQLSLMREFNAKKSKEGPGLNIQPLIYGIPPKNAFQLQYALKDAQESGYTLGVKLVRGAYHPHEVAACQDRKLGKPSLSISPEDHPPVWSAKEETDKCYNECTKTLIGWIKVTFKDQSAERNRV</sequence>
<evidence type="ECO:0000256" key="3">
    <source>
        <dbReference type="ARBA" id="ARBA00023002"/>
    </source>
</evidence>
<dbReference type="GO" id="GO:0004657">
    <property type="term" value="F:proline dehydrogenase activity"/>
    <property type="evidence" value="ECO:0007669"/>
    <property type="project" value="UniProtKB-EC"/>
</dbReference>
<comment type="caution">
    <text evidence="7">The sequence shown here is derived from an EMBL/GenBank/DDBJ whole genome shotgun (WGS) entry which is preliminary data.</text>
</comment>
<dbReference type="InterPro" id="IPR029041">
    <property type="entry name" value="FAD-linked_oxidoreductase-like"/>
</dbReference>
<evidence type="ECO:0000256" key="1">
    <source>
        <dbReference type="ARBA" id="ARBA00005869"/>
    </source>
</evidence>
<dbReference type="EC" id="1.5.5.2" evidence="2 5"/>
<keyword evidence="8" id="KW-1185">Reference proteome</keyword>
<dbReference type="EMBL" id="JAYKXP010000055">
    <property type="protein sequence ID" value="KAK7034780.1"/>
    <property type="molecule type" value="Genomic_DNA"/>
</dbReference>
<organism evidence="7 8">
    <name type="scientific">Paramarasmius palmivorus</name>
    <dbReference type="NCBI Taxonomy" id="297713"/>
    <lineage>
        <taxon>Eukaryota</taxon>
        <taxon>Fungi</taxon>
        <taxon>Dikarya</taxon>
        <taxon>Basidiomycota</taxon>
        <taxon>Agaricomycotina</taxon>
        <taxon>Agaricomycetes</taxon>
        <taxon>Agaricomycetidae</taxon>
        <taxon>Agaricales</taxon>
        <taxon>Marasmiineae</taxon>
        <taxon>Marasmiaceae</taxon>
        <taxon>Paramarasmius</taxon>
    </lineage>
</organism>